<feature type="region of interest" description="Disordered" evidence="1">
    <location>
        <begin position="1"/>
        <end position="29"/>
    </location>
</feature>
<organism evidence="2">
    <name type="scientific">Oryza punctata</name>
    <name type="common">Red rice</name>
    <dbReference type="NCBI Taxonomy" id="4537"/>
    <lineage>
        <taxon>Eukaryota</taxon>
        <taxon>Viridiplantae</taxon>
        <taxon>Streptophyta</taxon>
        <taxon>Embryophyta</taxon>
        <taxon>Tracheophyta</taxon>
        <taxon>Spermatophyta</taxon>
        <taxon>Magnoliopsida</taxon>
        <taxon>Liliopsida</taxon>
        <taxon>Poales</taxon>
        <taxon>Poaceae</taxon>
        <taxon>BOP clade</taxon>
        <taxon>Oryzoideae</taxon>
        <taxon>Oryzeae</taxon>
        <taxon>Oryzinae</taxon>
        <taxon>Oryza</taxon>
    </lineage>
</organism>
<dbReference type="EnsemblPlants" id="OPUNC03G27270.1">
    <property type="protein sequence ID" value="OPUNC03G27270.1"/>
    <property type="gene ID" value="OPUNC03G27270"/>
</dbReference>
<protein>
    <submittedName>
        <fullName evidence="2">Uncharacterized protein</fullName>
    </submittedName>
</protein>
<evidence type="ECO:0000313" key="2">
    <source>
        <dbReference type="EnsemblPlants" id="OPUNC03G27270.1"/>
    </source>
</evidence>
<accession>A0A0E0KHJ5</accession>
<name>A0A0E0KHJ5_ORYPU</name>
<keyword evidence="3" id="KW-1185">Reference proteome</keyword>
<evidence type="ECO:0000256" key="1">
    <source>
        <dbReference type="SAM" id="MobiDB-lite"/>
    </source>
</evidence>
<dbReference type="Gramene" id="OPUNC03G27270.1">
    <property type="protein sequence ID" value="OPUNC03G27270.1"/>
    <property type="gene ID" value="OPUNC03G27270"/>
</dbReference>
<reference evidence="2" key="2">
    <citation type="submission" date="2018-05" db="EMBL/GenBank/DDBJ databases">
        <title>OpunRS2 (Oryza punctata Reference Sequence Version 2).</title>
        <authorList>
            <person name="Zhang J."/>
            <person name="Kudrna D."/>
            <person name="Lee S."/>
            <person name="Talag J."/>
            <person name="Welchert J."/>
            <person name="Wing R.A."/>
        </authorList>
    </citation>
    <scope>NUCLEOTIDE SEQUENCE [LARGE SCALE GENOMIC DNA]</scope>
</reference>
<dbReference type="Proteomes" id="UP000026962">
    <property type="component" value="Chromosome 3"/>
</dbReference>
<proteinExistence type="predicted"/>
<dbReference type="HOGENOM" id="CLU_2853696_0_0_1"/>
<feature type="compositionally biased region" description="Polar residues" evidence="1">
    <location>
        <begin position="17"/>
        <end position="29"/>
    </location>
</feature>
<reference evidence="2" key="1">
    <citation type="submission" date="2015-04" db="UniProtKB">
        <authorList>
            <consortium name="EnsemblPlants"/>
        </authorList>
    </citation>
    <scope>IDENTIFICATION</scope>
</reference>
<sequence length="65" mass="6802">MSDSVAPSRSLAAASHQPLSPQGKSIGSWKQQCKPSFLSIVALRGAAGDSGVAAVPWFYNNLSNR</sequence>
<evidence type="ECO:0000313" key="3">
    <source>
        <dbReference type="Proteomes" id="UP000026962"/>
    </source>
</evidence>
<dbReference type="AlphaFoldDB" id="A0A0E0KHJ5"/>